<name>A0A0M9AB04_9HYME</name>
<proteinExistence type="predicted"/>
<evidence type="ECO:0000313" key="2">
    <source>
        <dbReference type="Proteomes" id="UP000053105"/>
    </source>
</evidence>
<sequence>METKFYEGAKTKSRERIRTMDWRRRQQQQQQQQQGSAYRGEFLVEERASRRFYFIFQLQKGNARKQAEVANIVSSRVVACAVPAKVIPGLARCIAFTYAVTPSRTSCFKEGESYARNVLKRDSDDEESYASEDLEEMLEELAIAEEEELNNDCDSLDNILWNEVCQQAIIYILMDLPSNISPGEVLSLFLDEKSLSCWYGNLLLKRLKERD</sequence>
<dbReference type="AlphaFoldDB" id="A0A0M9AB04"/>
<dbReference type="Proteomes" id="UP000053105">
    <property type="component" value="Unassembled WGS sequence"/>
</dbReference>
<keyword evidence="2" id="KW-1185">Reference proteome</keyword>
<dbReference type="OrthoDB" id="7615991at2759"/>
<dbReference type="EMBL" id="KQ435696">
    <property type="protein sequence ID" value="KOX80847.1"/>
    <property type="molecule type" value="Genomic_DNA"/>
</dbReference>
<reference evidence="1 2" key="1">
    <citation type="submission" date="2015-07" db="EMBL/GenBank/DDBJ databases">
        <title>The genome of Melipona quadrifasciata.</title>
        <authorList>
            <person name="Pan H."/>
            <person name="Kapheim K."/>
        </authorList>
    </citation>
    <scope>NUCLEOTIDE SEQUENCE [LARGE SCALE GENOMIC DNA]</scope>
    <source>
        <strain evidence="1">0111107301</strain>
        <tissue evidence="1">Whole body</tissue>
    </source>
</reference>
<protein>
    <submittedName>
        <fullName evidence="1">Uncharacterized protein</fullName>
    </submittedName>
</protein>
<organism evidence="1 2">
    <name type="scientific">Melipona quadrifasciata</name>
    <dbReference type="NCBI Taxonomy" id="166423"/>
    <lineage>
        <taxon>Eukaryota</taxon>
        <taxon>Metazoa</taxon>
        <taxon>Ecdysozoa</taxon>
        <taxon>Arthropoda</taxon>
        <taxon>Hexapoda</taxon>
        <taxon>Insecta</taxon>
        <taxon>Pterygota</taxon>
        <taxon>Neoptera</taxon>
        <taxon>Endopterygota</taxon>
        <taxon>Hymenoptera</taxon>
        <taxon>Apocrita</taxon>
        <taxon>Aculeata</taxon>
        <taxon>Apoidea</taxon>
        <taxon>Anthophila</taxon>
        <taxon>Apidae</taxon>
        <taxon>Melipona</taxon>
    </lineage>
</organism>
<evidence type="ECO:0000313" key="1">
    <source>
        <dbReference type="EMBL" id="KOX80847.1"/>
    </source>
</evidence>
<accession>A0A0M9AB04</accession>
<gene>
    <name evidence="1" type="ORF">WN51_04712</name>
</gene>